<dbReference type="EMBL" id="JAPZBU010000001">
    <property type="protein sequence ID" value="KAJ5415032.1"/>
    <property type="molecule type" value="Genomic_DNA"/>
</dbReference>
<name>A0A9W9WCZ8_9EURO</name>
<protein>
    <submittedName>
        <fullName evidence="1">Uncharacterized protein</fullName>
    </submittedName>
</protein>
<reference evidence="1" key="1">
    <citation type="submission" date="2022-12" db="EMBL/GenBank/DDBJ databases">
        <authorList>
            <person name="Petersen C."/>
        </authorList>
    </citation>
    <scope>NUCLEOTIDE SEQUENCE</scope>
    <source>
        <strain evidence="1">IBT 29677</strain>
    </source>
</reference>
<sequence>MAFEATGMRTGGEWSSALLCTGSMFNFLTFGYSHGTAGAPAVMSTCQHDLASFFAYIRVTINICMAGDNNSMITARNLLFLQVWGTGRDRDFELANMEEWPSSVRMEEFVLYHERGYYTFLGKGHHSVLGKNVCSHLVVEDKFPSNRQPCKVPPNDHFACRDDRIEGACRIGDCIPLQVRVAGSALAL</sequence>
<dbReference type="RefSeq" id="XP_056494878.1">
    <property type="nucleotide sequence ID" value="XM_056624777.1"/>
</dbReference>
<comment type="caution">
    <text evidence="1">The sequence shown here is derived from an EMBL/GenBank/DDBJ whole genome shotgun (WGS) entry which is preliminary data.</text>
</comment>
<gene>
    <name evidence="1" type="ORF">N7509_000130</name>
</gene>
<reference evidence="1" key="2">
    <citation type="journal article" date="2023" name="IMA Fungus">
        <title>Comparative genomic study of the Penicillium genus elucidates a diverse pangenome and 15 lateral gene transfer events.</title>
        <authorList>
            <person name="Petersen C."/>
            <person name="Sorensen T."/>
            <person name="Nielsen M.R."/>
            <person name="Sondergaard T.E."/>
            <person name="Sorensen J.L."/>
            <person name="Fitzpatrick D.A."/>
            <person name="Frisvad J.C."/>
            <person name="Nielsen K.L."/>
        </authorList>
    </citation>
    <scope>NUCLEOTIDE SEQUENCE</scope>
    <source>
        <strain evidence="1">IBT 29677</strain>
    </source>
</reference>
<organism evidence="1 2">
    <name type="scientific">Penicillium cosmopolitanum</name>
    <dbReference type="NCBI Taxonomy" id="1131564"/>
    <lineage>
        <taxon>Eukaryota</taxon>
        <taxon>Fungi</taxon>
        <taxon>Dikarya</taxon>
        <taxon>Ascomycota</taxon>
        <taxon>Pezizomycotina</taxon>
        <taxon>Eurotiomycetes</taxon>
        <taxon>Eurotiomycetidae</taxon>
        <taxon>Eurotiales</taxon>
        <taxon>Aspergillaceae</taxon>
        <taxon>Penicillium</taxon>
    </lineage>
</organism>
<evidence type="ECO:0000313" key="2">
    <source>
        <dbReference type="Proteomes" id="UP001147747"/>
    </source>
</evidence>
<evidence type="ECO:0000313" key="1">
    <source>
        <dbReference type="EMBL" id="KAJ5415032.1"/>
    </source>
</evidence>
<dbReference type="GeneID" id="81363757"/>
<accession>A0A9W9WCZ8</accession>
<proteinExistence type="predicted"/>
<dbReference type="AlphaFoldDB" id="A0A9W9WCZ8"/>
<keyword evidence="2" id="KW-1185">Reference proteome</keyword>
<dbReference type="Proteomes" id="UP001147747">
    <property type="component" value="Unassembled WGS sequence"/>
</dbReference>